<gene>
    <name evidence="1" type="ORF">CTheo_2047</name>
</gene>
<keyword evidence="2" id="KW-1185">Reference proteome</keyword>
<dbReference type="AlphaFoldDB" id="A0A5N5QS82"/>
<evidence type="ECO:0000313" key="2">
    <source>
        <dbReference type="Proteomes" id="UP000383932"/>
    </source>
</evidence>
<comment type="caution">
    <text evidence="1">The sequence shown here is derived from an EMBL/GenBank/DDBJ whole genome shotgun (WGS) entry which is preliminary data.</text>
</comment>
<protein>
    <recommendedName>
        <fullName evidence="3">F-box-like domain containing protein</fullName>
    </recommendedName>
</protein>
<name>A0A5N5QS82_9AGAM</name>
<reference evidence="1 2" key="1">
    <citation type="journal article" date="2019" name="Fungal Biol. Biotechnol.">
        <title>Draft genome sequence of fastidious pathogen Ceratobasidium theobromae, which causes vascular-streak dieback in Theobroma cacao.</title>
        <authorList>
            <person name="Ali S.S."/>
            <person name="Asman A."/>
            <person name="Shao J."/>
            <person name="Firmansyah A.P."/>
            <person name="Susilo A.W."/>
            <person name="Rosmana A."/>
            <person name="McMahon P."/>
            <person name="Junaid M."/>
            <person name="Guest D."/>
            <person name="Kheng T.Y."/>
            <person name="Meinhardt L.W."/>
            <person name="Bailey B.A."/>
        </authorList>
    </citation>
    <scope>NUCLEOTIDE SEQUENCE [LARGE SCALE GENOMIC DNA]</scope>
    <source>
        <strain evidence="1 2">CT2</strain>
    </source>
</reference>
<dbReference type="EMBL" id="SSOP01000019">
    <property type="protein sequence ID" value="KAB5594564.1"/>
    <property type="molecule type" value="Genomic_DNA"/>
</dbReference>
<evidence type="ECO:0000313" key="1">
    <source>
        <dbReference type="EMBL" id="KAB5594564.1"/>
    </source>
</evidence>
<evidence type="ECO:0008006" key="3">
    <source>
        <dbReference type="Google" id="ProtNLM"/>
    </source>
</evidence>
<dbReference type="OrthoDB" id="3224099at2759"/>
<proteinExistence type="predicted"/>
<accession>A0A5N5QS82</accession>
<sequence length="281" mass="30792">MGPSMRNPFQAVSRVVPMNEQPHQASPIPKLAVELLAEHLSDAGSTSDLASLSLLARRHVPDIQRVLFRHIIIRTFRRCRGLTRTLRSEGTAERRIELASMIRKISAVLNAQPNPGDQLFVSRDLIDLYVLCPELKHIVLEGPEELFPDIMALPYLGELTSIQTLTLTGPPGHLGLFLLCLLPSLEALHLFGDMPTSQFTGTFPVSGNGLRCITWGLTSPPTVEAIRWLFANSDGVTGGDLTLVTSPPSALELEHIREYASLRGMLFHSAAVTEVLNPGQP</sequence>
<dbReference type="Proteomes" id="UP000383932">
    <property type="component" value="Unassembled WGS sequence"/>
</dbReference>
<organism evidence="1 2">
    <name type="scientific">Ceratobasidium theobromae</name>
    <dbReference type="NCBI Taxonomy" id="1582974"/>
    <lineage>
        <taxon>Eukaryota</taxon>
        <taxon>Fungi</taxon>
        <taxon>Dikarya</taxon>
        <taxon>Basidiomycota</taxon>
        <taxon>Agaricomycotina</taxon>
        <taxon>Agaricomycetes</taxon>
        <taxon>Cantharellales</taxon>
        <taxon>Ceratobasidiaceae</taxon>
        <taxon>Ceratobasidium</taxon>
    </lineage>
</organism>